<protein>
    <recommendedName>
        <fullName evidence="3">TetR family transcriptional regulator</fullName>
    </recommendedName>
</protein>
<dbReference type="OrthoDB" id="6214278at2"/>
<gene>
    <name evidence="1" type="ORF">VIN01S_25690</name>
</gene>
<evidence type="ECO:0000313" key="2">
    <source>
        <dbReference type="Proteomes" id="UP000318717"/>
    </source>
</evidence>
<dbReference type="Proteomes" id="UP000318717">
    <property type="component" value="Unassembled WGS sequence"/>
</dbReference>
<dbReference type="Gene3D" id="1.10.357.10">
    <property type="entry name" value="Tetracycline Repressor, domain 2"/>
    <property type="match status" value="1"/>
</dbReference>
<comment type="caution">
    <text evidence="1">The sequence shown here is derived from an EMBL/GenBank/DDBJ whole genome shotgun (WGS) entry which is preliminary data.</text>
</comment>
<dbReference type="Pfam" id="PF18285">
    <property type="entry name" value="LuxT_C"/>
    <property type="match status" value="1"/>
</dbReference>
<dbReference type="InterPro" id="IPR009057">
    <property type="entry name" value="Homeodomain-like_sf"/>
</dbReference>
<name>A0A4Y3HXK2_9VIBR</name>
<reference evidence="1 2" key="1">
    <citation type="submission" date="2019-06" db="EMBL/GenBank/DDBJ databases">
        <title>Whole genome shotgun sequence of Vibrio inusitatus NBRC 102082.</title>
        <authorList>
            <person name="Hosoyama A."/>
            <person name="Uohara A."/>
            <person name="Ohji S."/>
            <person name="Ichikawa N."/>
        </authorList>
    </citation>
    <scope>NUCLEOTIDE SEQUENCE [LARGE SCALE GENOMIC DNA]</scope>
    <source>
        <strain evidence="1 2">NBRC 102082</strain>
    </source>
</reference>
<organism evidence="1 2">
    <name type="scientific">Vibrio inusitatus NBRC 102082</name>
    <dbReference type="NCBI Taxonomy" id="1219070"/>
    <lineage>
        <taxon>Bacteria</taxon>
        <taxon>Pseudomonadati</taxon>
        <taxon>Pseudomonadota</taxon>
        <taxon>Gammaproteobacteria</taxon>
        <taxon>Vibrionales</taxon>
        <taxon>Vibrionaceae</taxon>
        <taxon>Vibrio</taxon>
    </lineage>
</organism>
<dbReference type="EMBL" id="BJLF01000012">
    <property type="protein sequence ID" value="GEA51765.1"/>
    <property type="molecule type" value="Genomic_DNA"/>
</dbReference>
<evidence type="ECO:0000313" key="1">
    <source>
        <dbReference type="EMBL" id="GEA51765.1"/>
    </source>
</evidence>
<proteinExistence type="predicted"/>
<keyword evidence="2" id="KW-1185">Reference proteome</keyword>
<dbReference type="SUPFAM" id="SSF46689">
    <property type="entry name" value="Homeodomain-like"/>
    <property type="match status" value="1"/>
</dbReference>
<accession>A0A4Y3HXK2</accession>
<dbReference type="AlphaFoldDB" id="A0A4Y3HXK2"/>
<dbReference type="RefSeq" id="WP_141346235.1">
    <property type="nucleotide sequence ID" value="NZ_BJLF01000012.1"/>
</dbReference>
<evidence type="ECO:0008006" key="3">
    <source>
        <dbReference type="Google" id="ProtNLM"/>
    </source>
</evidence>
<sequence>MARITQKQKEENLAKYNALIVKIFLSEGWESVTYDRLAKETGLRKSTLQGYYPSNREFAMALQGKILPIIMSCLDLSSREAFIQSWEQGLSETQFSMVIRMFVANAAKTESNPSTQGGVLKLIEIIAEHLPGEDAHEIIDLVMGKSVMRLLFGAQRTA</sequence>